<dbReference type="InterPro" id="IPR008928">
    <property type="entry name" value="6-hairpin_glycosidase_sf"/>
</dbReference>
<dbReference type="EMBL" id="SDMK01000002">
    <property type="protein sequence ID" value="RXS94889.1"/>
    <property type="molecule type" value="Genomic_DNA"/>
</dbReference>
<protein>
    <submittedName>
        <fullName evidence="1">Uncharacterized protein</fullName>
    </submittedName>
</protein>
<dbReference type="Proteomes" id="UP000290253">
    <property type="component" value="Unassembled WGS sequence"/>
</dbReference>
<proteinExistence type="predicted"/>
<evidence type="ECO:0000313" key="1">
    <source>
        <dbReference type="EMBL" id="RXS94889.1"/>
    </source>
</evidence>
<dbReference type="Gene3D" id="1.50.10.10">
    <property type="match status" value="1"/>
</dbReference>
<name>A0A4Q1SCC4_9BACT</name>
<comment type="caution">
    <text evidence="1">The sequence shown here is derived from an EMBL/GenBank/DDBJ whole genome shotgun (WGS) entry which is preliminary data.</text>
</comment>
<dbReference type="GO" id="GO:0005975">
    <property type="term" value="P:carbohydrate metabolic process"/>
    <property type="evidence" value="ECO:0007669"/>
    <property type="project" value="InterPro"/>
</dbReference>
<accession>A0A4Q1SCC4</accession>
<dbReference type="AlphaFoldDB" id="A0A4Q1SCC4"/>
<keyword evidence="2" id="KW-1185">Reference proteome</keyword>
<organism evidence="1 2">
    <name type="scientific">Silvibacterium dinghuense</name>
    <dbReference type="NCBI Taxonomy" id="1560006"/>
    <lineage>
        <taxon>Bacteria</taxon>
        <taxon>Pseudomonadati</taxon>
        <taxon>Acidobacteriota</taxon>
        <taxon>Terriglobia</taxon>
        <taxon>Terriglobales</taxon>
        <taxon>Acidobacteriaceae</taxon>
        <taxon>Silvibacterium</taxon>
    </lineage>
</organism>
<evidence type="ECO:0000313" key="2">
    <source>
        <dbReference type="Proteomes" id="UP000290253"/>
    </source>
</evidence>
<reference evidence="1 2" key="1">
    <citation type="journal article" date="2016" name="Int. J. Syst. Evol. Microbiol.">
        <title>Acidipila dinghuensis sp. nov., an acidobacterium isolated from forest soil.</title>
        <authorList>
            <person name="Jiang Y.W."/>
            <person name="Wang J."/>
            <person name="Chen M.H."/>
            <person name="Lv Y.Y."/>
            <person name="Qiu L.H."/>
        </authorList>
    </citation>
    <scope>NUCLEOTIDE SEQUENCE [LARGE SCALE GENOMIC DNA]</scope>
    <source>
        <strain evidence="1 2">DHOF10</strain>
    </source>
</reference>
<sequence>MPSLHNFHEMAACAPDLVGVNFLPGGQLYKDSGPHWFIYNTLPLCRMSVDGATYDSTSCKWSAYQAVRRTQLPDLEIVTTNRLVMEEPAILWRVRFRNTSETEKTIRISIETDGVLREFIGGVQLVAKSQEFAMTAVYQVFDSPQHDANGTRVEWVLHLPPKESREIRFSMNACAKDNEPQAVMSIPWFESEWVRAKKVWEDRWKDAFTPGNKFFSGNAPTLHTEDAAIRVIYYRSILTLMVLLRTNLWSKRTFITSGERAKGIVYYWDTSLFSTLFAMLEPKGMKEQIKLFLEQDPHESAVIVFKAGRPASPEKIVRSEGWDLRGYAANDLSIFRLTWSYLSVTQDRAFLAETIGDQTVNERLRALATGWKRLLREPSDKLADYGEAPNLLECVPTYIHKVPSFNSANVWMMREYAGILDLTGDHSEAVELRREAEGMAKAVLTLYEPGRGVWVSVHRDGTRVEMRHCYDFATVGRFMAADLSPAIRQQMVEFVQSELLTERWMHAQSLLDVAAANSDRPDHGPMGAYDAWPAVTVDAMCVLGYWENAISFLRRTGVANYEGVYAQAHEFYGPRRREYDAPVRIAQRGGCMRECTGGGAFAETIINRLFGYIPRLGQPLHLFEPQTPRGFAGELSHVRYGSSQFTIQSDRSGLHLRNEVNGNAHVDRMPAHSLSYSVWGRSDSGRI</sequence>
<dbReference type="SUPFAM" id="SSF48208">
    <property type="entry name" value="Six-hairpin glycosidases"/>
    <property type="match status" value="1"/>
</dbReference>
<dbReference type="OrthoDB" id="5165349at2"/>
<gene>
    <name evidence="1" type="ORF">ESZ00_09605</name>
</gene>
<dbReference type="InterPro" id="IPR012341">
    <property type="entry name" value="6hp_glycosidase-like_sf"/>
</dbReference>